<sequence length="317" mass="36713">MKRTNYTKDTTNSKRWRPLKRMKSMRIPLIKRITILLMTSGCPSLPEDLPEVFYSRFKGCLRSVKIDRRNVDLMSLSGDLEPCDNNSVSSVYSMFTCLRFILKLKFRLICKIQPADPPIGLNGNLLGTNLELDDSKQVDHPCNQPTLPPLARFEDSSPIRSRPKRVLPPMGPILAPGWNMDEFSFCVSRVRAANRETLGRRCALSDRTTRVLEFEKKSLEKIFKFGENWHDGEAFARVKWWAIHVQNAALSKTGPNMGGKHNQLLIESIIRFTTDHHSTNDFRRRRSESSYLQFRTCTCTLEVSWKFNRVSQKQWRS</sequence>
<protein>
    <submittedName>
        <fullName evidence="1">Uncharacterized protein</fullName>
    </submittedName>
</protein>
<name>A0A6H5G674_9HEMI</name>
<dbReference type="EMBL" id="CADCXU010006668">
    <property type="protein sequence ID" value="CAA9998211.1"/>
    <property type="molecule type" value="Genomic_DNA"/>
</dbReference>
<evidence type="ECO:0000313" key="1">
    <source>
        <dbReference type="EMBL" id="CAA9998211.1"/>
    </source>
</evidence>
<accession>A0A6H5G674</accession>
<dbReference type="AlphaFoldDB" id="A0A6H5G674"/>
<gene>
    <name evidence="1" type="ORF">NTEN_LOCUS4494</name>
</gene>
<organism evidence="1 2">
    <name type="scientific">Nesidiocoris tenuis</name>
    <dbReference type="NCBI Taxonomy" id="355587"/>
    <lineage>
        <taxon>Eukaryota</taxon>
        <taxon>Metazoa</taxon>
        <taxon>Ecdysozoa</taxon>
        <taxon>Arthropoda</taxon>
        <taxon>Hexapoda</taxon>
        <taxon>Insecta</taxon>
        <taxon>Pterygota</taxon>
        <taxon>Neoptera</taxon>
        <taxon>Paraneoptera</taxon>
        <taxon>Hemiptera</taxon>
        <taxon>Heteroptera</taxon>
        <taxon>Panheteroptera</taxon>
        <taxon>Cimicomorpha</taxon>
        <taxon>Miridae</taxon>
        <taxon>Dicyphina</taxon>
        <taxon>Nesidiocoris</taxon>
    </lineage>
</organism>
<evidence type="ECO:0000313" key="2">
    <source>
        <dbReference type="Proteomes" id="UP000479000"/>
    </source>
</evidence>
<dbReference type="Proteomes" id="UP000479000">
    <property type="component" value="Unassembled WGS sequence"/>
</dbReference>
<proteinExistence type="predicted"/>
<keyword evidence="2" id="KW-1185">Reference proteome</keyword>
<reference evidence="1 2" key="1">
    <citation type="submission" date="2020-02" db="EMBL/GenBank/DDBJ databases">
        <authorList>
            <person name="Ferguson B K."/>
        </authorList>
    </citation>
    <scope>NUCLEOTIDE SEQUENCE [LARGE SCALE GENOMIC DNA]</scope>
</reference>